<name>A0ABW3ME51_9PSEU</name>
<accession>A0ABW3ME51</accession>
<protein>
    <submittedName>
        <fullName evidence="1">Uncharacterized protein</fullName>
    </submittedName>
</protein>
<proteinExistence type="predicted"/>
<organism evidence="1 2">
    <name type="scientific">Kibdelosporangium lantanae</name>
    <dbReference type="NCBI Taxonomy" id="1497396"/>
    <lineage>
        <taxon>Bacteria</taxon>
        <taxon>Bacillati</taxon>
        <taxon>Actinomycetota</taxon>
        <taxon>Actinomycetes</taxon>
        <taxon>Pseudonocardiales</taxon>
        <taxon>Pseudonocardiaceae</taxon>
        <taxon>Kibdelosporangium</taxon>
    </lineage>
</organism>
<keyword evidence="2" id="KW-1185">Reference proteome</keyword>
<dbReference type="Proteomes" id="UP001597045">
    <property type="component" value="Unassembled WGS sequence"/>
</dbReference>
<gene>
    <name evidence="1" type="ORF">ACFQ1S_21400</name>
</gene>
<comment type="caution">
    <text evidence="1">The sequence shown here is derived from an EMBL/GenBank/DDBJ whole genome shotgun (WGS) entry which is preliminary data.</text>
</comment>
<sequence length="66" mass="7760">MLLTEIGRALLRWLDTHTAGLEHWKQHADNVPAHSKHAIAKLARQNSDAWQELAQYLEKYRNKTKR</sequence>
<reference evidence="2" key="1">
    <citation type="journal article" date="2019" name="Int. J. Syst. Evol. Microbiol.">
        <title>The Global Catalogue of Microorganisms (GCM) 10K type strain sequencing project: providing services to taxonomists for standard genome sequencing and annotation.</title>
        <authorList>
            <consortium name="The Broad Institute Genomics Platform"/>
            <consortium name="The Broad Institute Genome Sequencing Center for Infectious Disease"/>
            <person name="Wu L."/>
            <person name="Ma J."/>
        </authorList>
    </citation>
    <scope>NUCLEOTIDE SEQUENCE [LARGE SCALE GENOMIC DNA]</scope>
    <source>
        <strain evidence="2">JCM 31486</strain>
    </source>
</reference>
<evidence type="ECO:0000313" key="1">
    <source>
        <dbReference type="EMBL" id="MFD1047909.1"/>
    </source>
</evidence>
<dbReference type="EMBL" id="JBHTIS010001306">
    <property type="protein sequence ID" value="MFD1047909.1"/>
    <property type="molecule type" value="Genomic_DNA"/>
</dbReference>
<evidence type="ECO:0000313" key="2">
    <source>
        <dbReference type="Proteomes" id="UP001597045"/>
    </source>
</evidence>